<feature type="domain" description="DOD-type homing endonuclease" evidence="1">
    <location>
        <begin position="22"/>
        <end position="169"/>
    </location>
</feature>
<dbReference type="Gene3D" id="3.10.28.10">
    <property type="entry name" value="Homing endonucleases"/>
    <property type="match status" value="1"/>
</dbReference>
<dbReference type="PROSITE" id="PS50819">
    <property type="entry name" value="INTEIN_ENDONUCLEASE"/>
    <property type="match status" value="1"/>
</dbReference>
<comment type="caution">
    <text evidence="2">The sequence shown here is derived from an EMBL/GenBank/DDBJ whole genome shotgun (WGS) entry which is preliminary data.</text>
</comment>
<dbReference type="InterPro" id="IPR027434">
    <property type="entry name" value="Homing_endonucl"/>
</dbReference>
<sequence length="224" mass="26352">MPMLRTVNKGFFKKWSPEMAYVLGLFASDGYMWRNKRGGHFFAFQITDGDLLEKVRAVLGSDHRVAVLRRARKKWKTAYRIQIGSKEMFDDLQRLGLSQNKTKTLRYPKVPRSFLGDFVRGYFDGDGNVWVGEVHKDRKKRMTVIQCSFTCGSEDFLFCLHKRLQLHGCKGGSLFHSQRAWRLRYSVRDSILLYHLMYRRCSGGLFLDRKRKRFEEYIENAAVV</sequence>
<name>A0A1G2G315_9BACT</name>
<dbReference type="Pfam" id="PF14528">
    <property type="entry name" value="LAGLIDADG_3"/>
    <property type="match status" value="1"/>
</dbReference>
<dbReference type="SUPFAM" id="SSF55608">
    <property type="entry name" value="Homing endonucleases"/>
    <property type="match status" value="2"/>
</dbReference>
<dbReference type="InterPro" id="IPR004042">
    <property type="entry name" value="Intein_endonuc_central"/>
</dbReference>
<evidence type="ECO:0000313" key="2">
    <source>
        <dbReference type="EMBL" id="OGZ44676.1"/>
    </source>
</evidence>
<reference evidence="2 3" key="1">
    <citation type="journal article" date="2016" name="Nat. Commun.">
        <title>Thousands of microbial genomes shed light on interconnected biogeochemical processes in an aquifer system.</title>
        <authorList>
            <person name="Anantharaman K."/>
            <person name="Brown C.T."/>
            <person name="Hug L.A."/>
            <person name="Sharon I."/>
            <person name="Castelle C.J."/>
            <person name="Probst A.J."/>
            <person name="Thomas B.C."/>
            <person name="Singh A."/>
            <person name="Wilkins M.J."/>
            <person name="Karaoz U."/>
            <person name="Brodie E.L."/>
            <person name="Williams K.H."/>
            <person name="Hubbard S.S."/>
            <person name="Banfield J.F."/>
        </authorList>
    </citation>
    <scope>NUCLEOTIDE SEQUENCE [LARGE SCALE GENOMIC DNA]</scope>
</reference>
<dbReference type="Proteomes" id="UP000177785">
    <property type="component" value="Unassembled WGS sequence"/>
</dbReference>
<accession>A0A1G2G315</accession>
<gene>
    <name evidence="2" type="ORF">A2756_05740</name>
</gene>
<protein>
    <recommendedName>
        <fullName evidence="1">DOD-type homing endonuclease domain-containing protein</fullName>
    </recommendedName>
</protein>
<evidence type="ECO:0000313" key="3">
    <source>
        <dbReference type="Proteomes" id="UP000177785"/>
    </source>
</evidence>
<dbReference type="EMBL" id="MHNL01000016">
    <property type="protein sequence ID" value="OGZ44676.1"/>
    <property type="molecule type" value="Genomic_DNA"/>
</dbReference>
<proteinExistence type="predicted"/>
<dbReference type="STRING" id="1802115.A2756_05740"/>
<evidence type="ECO:0000259" key="1">
    <source>
        <dbReference type="PROSITE" id="PS50819"/>
    </source>
</evidence>
<organism evidence="2 3">
    <name type="scientific">Candidatus Ryanbacteria bacterium RIFCSPHIGHO2_01_FULL_48_27</name>
    <dbReference type="NCBI Taxonomy" id="1802115"/>
    <lineage>
        <taxon>Bacteria</taxon>
        <taxon>Candidatus Ryaniibacteriota</taxon>
    </lineage>
</organism>
<dbReference type="GO" id="GO:0004519">
    <property type="term" value="F:endonuclease activity"/>
    <property type="evidence" value="ECO:0007669"/>
    <property type="project" value="InterPro"/>
</dbReference>
<dbReference type="InterPro" id="IPR004860">
    <property type="entry name" value="LAGLIDADG_dom"/>
</dbReference>
<dbReference type="AlphaFoldDB" id="A0A1G2G315"/>